<feature type="region of interest" description="Disordered" evidence="2">
    <location>
        <begin position="1"/>
        <end position="60"/>
    </location>
</feature>
<feature type="compositionally biased region" description="Basic residues" evidence="2">
    <location>
        <begin position="47"/>
        <end position="57"/>
    </location>
</feature>
<dbReference type="GO" id="GO:0061630">
    <property type="term" value="F:ubiquitin protein ligase activity"/>
    <property type="evidence" value="ECO:0000318"/>
    <property type="project" value="GO_Central"/>
</dbReference>
<dbReference type="Pfam" id="PF13639">
    <property type="entry name" value="zf-RING_2"/>
    <property type="match status" value="1"/>
</dbReference>
<dbReference type="OrthoDB" id="8062037at2759"/>
<evidence type="ECO:0000313" key="4">
    <source>
        <dbReference type="Proteomes" id="UP000005239"/>
    </source>
</evidence>
<dbReference type="Proteomes" id="UP000005239">
    <property type="component" value="Unassembled WGS sequence"/>
</dbReference>
<evidence type="ECO:0000256" key="2">
    <source>
        <dbReference type="SAM" id="MobiDB-lite"/>
    </source>
</evidence>
<sequence>MVSTRSRKRVSLSTPSRIKNSEAIAKAKPKAVPKAKAKAKFEPPKSPKVKAKPKAKREKKENPECSICLDDLSEKRAVRIACSHRFHHTCILNWLEKREQADEQRCPNCRAPYLFMATGNKKMKNVMAFGADQQPTLWHLGHMVKQGDGGKNAESFRKFHLEKTESNLAAVRAQRDEAVAKNKSEDFIEDFDDEIAKLKARVTIYKEMKQLADANNGVLPEAFRKYPWNLADEIKRLSEKKPTGPLDNHMTPSMLLEQDLMRFFEANRNRQTARLNAVAGAPTAGRAASATAAAAAAAPPIPPNIVAFFQAQLLATASNDDFGAVRNVRNAELDNSVIEIPRS</sequence>
<dbReference type="EnsemblMetazoa" id="PPA15007.1">
    <property type="protein sequence ID" value="PPA15007.1"/>
    <property type="gene ID" value="WBGene00104561"/>
</dbReference>
<accession>A0A2A6BB82</accession>
<feature type="compositionally biased region" description="Basic residues" evidence="2">
    <location>
        <begin position="1"/>
        <end position="10"/>
    </location>
</feature>
<name>A0A2A6BB82_PRIPA</name>
<gene>
    <name evidence="3" type="primary">WBGene00104561</name>
</gene>
<protein>
    <submittedName>
        <fullName evidence="3">Zinc finger protein</fullName>
    </submittedName>
</protein>
<dbReference type="SUPFAM" id="SSF57850">
    <property type="entry name" value="RING/U-box"/>
    <property type="match status" value="1"/>
</dbReference>
<evidence type="ECO:0000256" key="1">
    <source>
        <dbReference type="SAM" id="Coils"/>
    </source>
</evidence>
<dbReference type="InterPro" id="IPR001841">
    <property type="entry name" value="Znf_RING"/>
</dbReference>
<reference evidence="4" key="1">
    <citation type="journal article" date="2008" name="Nat. Genet.">
        <title>The Pristionchus pacificus genome provides a unique perspective on nematode lifestyle and parasitism.</title>
        <authorList>
            <person name="Dieterich C."/>
            <person name="Clifton S.W."/>
            <person name="Schuster L.N."/>
            <person name="Chinwalla A."/>
            <person name="Delehaunty K."/>
            <person name="Dinkelacker I."/>
            <person name="Fulton L."/>
            <person name="Fulton R."/>
            <person name="Godfrey J."/>
            <person name="Minx P."/>
            <person name="Mitreva M."/>
            <person name="Roeseler W."/>
            <person name="Tian H."/>
            <person name="Witte H."/>
            <person name="Yang S.P."/>
            <person name="Wilson R.K."/>
            <person name="Sommer R.J."/>
        </authorList>
    </citation>
    <scope>NUCLEOTIDE SEQUENCE [LARGE SCALE GENOMIC DNA]</scope>
    <source>
        <strain evidence="4">PS312</strain>
    </source>
</reference>
<reference evidence="3" key="2">
    <citation type="submission" date="2022-06" db="UniProtKB">
        <authorList>
            <consortium name="EnsemblMetazoa"/>
        </authorList>
    </citation>
    <scope>IDENTIFICATION</scope>
    <source>
        <strain evidence="3">PS312</strain>
    </source>
</reference>
<accession>A0A8R1YCQ4</accession>
<keyword evidence="1" id="KW-0175">Coiled coil</keyword>
<dbReference type="PROSITE" id="PS50089">
    <property type="entry name" value="ZF_RING_2"/>
    <property type="match status" value="1"/>
</dbReference>
<dbReference type="InterPro" id="IPR013083">
    <property type="entry name" value="Znf_RING/FYVE/PHD"/>
</dbReference>
<organism evidence="3 4">
    <name type="scientific">Pristionchus pacificus</name>
    <name type="common">Parasitic nematode worm</name>
    <dbReference type="NCBI Taxonomy" id="54126"/>
    <lineage>
        <taxon>Eukaryota</taxon>
        <taxon>Metazoa</taxon>
        <taxon>Ecdysozoa</taxon>
        <taxon>Nematoda</taxon>
        <taxon>Chromadorea</taxon>
        <taxon>Rhabditida</taxon>
        <taxon>Rhabditina</taxon>
        <taxon>Diplogasteromorpha</taxon>
        <taxon>Diplogasteroidea</taxon>
        <taxon>Neodiplogasteridae</taxon>
        <taxon>Pristionchus</taxon>
    </lineage>
</organism>
<feature type="coiled-coil region" evidence="1">
    <location>
        <begin position="161"/>
        <end position="208"/>
    </location>
</feature>
<evidence type="ECO:0000313" key="3">
    <source>
        <dbReference type="EnsemblMetazoa" id="PPA15007.1"/>
    </source>
</evidence>
<dbReference type="AlphaFoldDB" id="A0A2A6BB82"/>
<dbReference type="SMART" id="SM00184">
    <property type="entry name" value="RING"/>
    <property type="match status" value="1"/>
</dbReference>
<keyword evidence="4" id="KW-1185">Reference proteome</keyword>
<dbReference type="Gene3D" id="3.30.40.10">
    <property type="entry name" value="Zinc/RING finger domain, C3HC4 (zinc finger)"/>
    <property type="match status" value="1"/>
</dbReference>
<dbReference type="PANTHER" id="PTHR45969">
    <property type="entry name" value="RING ZINC FINGER PROTEIN-RELATED"/>
    <property type="match status" value="1"/>
</dbReference>
<proteinExistence type="predicted"/>
<feature type="compositionally biased region" description="Basic residues" evidence="2">
    <location>
        <begin position="27"/>
        <end position="38"/>
    </location>
</feature>
<dbReference type="PANTHER" id="PTHR45969:SF69">
    <property type="entry name" value="FINGER DOMAIN PROTEIN, PUTATIVE (AFU_ORTHOLOGUE AFUA_3G12190)-RELATED"/>
    <property type="match status" value="1"/>
</dbReference>